<gene>
    <name evidence="1" type="ORF">CN958_01585</name>
</gene>
<sequence length="389" mass="46178">MALNQFLKKIDDLIFLKMKTVKNLYHETQVPEPTISKWINQGTEISAFYFYKIVHALEKNKNEQEKLKMGYLQNLKAGSCINTKILFILSYLNRDTVLFTELLQHCSKHKYLIVRKYAKAFQFYQRRLQGEDIHEIYLELKTFQSNINKKEKDLAILCDLLSIMILLDLGDIKLVPTYRNRIKRNLIKIGGSHLKMIYHFLFIELHSYYLLRRNQITLFQRHNQSLQKLKNLDFFPVMKGALHLKAGESYLLSNYNMAIYNLEKSLEIFHLYQDESRYKQALNDLNFVRISHWRDIDKIDFKQLHPAEQALFYIELGQNDKAIILLDDLERKNGKLTALQICYKGMATLNLSLIQQSIQMFQSNNDFFFVQYAQKAYQKVLNQEQTIKS</sequence>
<protein>
    <submittedName>
        <fullName evidence="1">Transcriptional regulator</fullName>
    </submittedName>
</protein>
<accession>A0A2B9EF23</accession>
<name>A0A2B9EF23_BACCE</name>
<reference evidence="1 2" key="1">
    <citation type="submission" date="2017-09" db="EMBL/GenBank/DDBJ databases">
        <title>Large-scale bioinformatics analysis of Bacillus genomes uncovers conserved roles of natural products in bacterial physiology.</title>
        <authorList>
            <consortium name="Agbiome Team Llc"/>
            <person name="Bleich R.M."/>
            <person name="Grubbs K.J."/>
            <person name="Santa Maria K.C."/>
            <person name="Allen S.E."/>
            <person name="Farag S."/>
            <person name="Shank E.A."/>
            <person name="Bowers A."/>
        </authorList>
    </citation>
    <scope>NUCLEOTIDE SEQUENCE [LARGE SCALE GENOMIC DNA]</scope>
    <source>
        <strain evidence="1 2">AFS053130</strain>
    </source>
</reference>
<dbReference type="RefSeq" id="WP_098775590.1">
    <property type="nucleotide sequence ID" value="NZ_NUHO01000008.1"/>
</dbReference>
<dbReference type="EMBL" id="NUHO01000008">
    <property type="protein sequence ID" value="PGM97969.1"/>
    <property type="molecule type" value="Genomic_DNA"/>
</dbReference>
<dbReference type="NCBIfam" id="NF038310">
    <property type="entry name" value="lysogeny_AimR"/>
    <property type="match status" value="1"/>
</dbReference>
<dbReference type="AlphaFoldDB" id="A0A2B9EF23"/>
<comment type="caution">
    <text evidence="1">The sequence shown here is derived from an EMBL/GenBank/DDBJ whole genome shotgun (WGS) entry which is preliminary data.</text>
</comment>
<dbReference type="Proteomes" id="UP000222054">
    <property type="component" value="Unassembled WGS sequence"/>
</dbReference>
<proteinExistence type="predicted"/>
<evidence type="ECO:0000313" key="2">
    <source>
        <dbReference type="Proteomes" id="UP000222054"/>
    </source>
</evidence>
<dbReference type="Pfam" id="PF22871">
    <property type="entry name" value="AimR"/>
    <property type="match status" value="1"/>
</dbReference>
<evidence type="ECO:0000313" key="1">
    <source>
        <dbReference type="EMBL" id="PGM97969.1"/>
    </source>
</evidence>
<organism evidence="1 2">
    <name type="scientific">Bacillus cereus</name>
    <dbReference type="NCBI Taxonomy" id="1396"/>
    <lineage>
        <taxon>Bacteria</taxon>
        <taxon>Bacillati</taxon>
        <taxon>Bacillota</taxon>
        <taxon>Bacilli</taxon>
        <taxon>Bacillales</taxon>
        <taxon>Bacillaceae</taxon>
        <taxon>Bacillus</taxon>
        <taxon>Bacillus cereus group</taxon>
    </lineage>
</organism>
<dbReference type="InterPro" id="IPR047705">
    <property type="entry name" value="AimR-like"/>
</dbReference>